<dbReference type="Proteomes" id="UP001195914">
    <property type="component" value="Unassembled WGS sequence"/>
</dbReference>
<keyword evidence="5" id="KW-1185">Reference proteome</keyword>
<dbReference type="GO" id="GO:0008033">
    <property type="term" value="P:tRNA processing"/>
    <property type="evidence" value="ECO:0007669"/>
    <property type="project" value="UniProtKB-KW"/>
</dbReference>
<sequence>MIDLNVPWTGAGDTAAWAESVHRGGWAAFASNVYYHCDKAGIREVAMQAQAKVAESNPAAEPSKVTTTIGKHCPAGATFIRRATVVLHDGFQPNAFAKIADNRDYDVVAAMPTTQKTFQAACEVLNCDLISMDYYCHFAPFKARRGWIMMALHRGCFFEIAMSTLHHVENGETETNKDNHMVAKAFRSNLAGVLNYIPLKRLVLSPGHTDMSNIVDPATFVGMCNELLSSATGEPCDALDCVTAAPRGCIAKGAARRTYGTGILAHRSEETLGKKFDVFMAT</sequence>
<dbReference type="GO" id="GO:0005655">
    <property type="term" value="C:nucleolar ribonuclease P complex"/>
    <property type="evidence" value="ECO:0007669"/>
    <property type="project" value="TreeGrafter"/>
</dbReference>
<evidence type="ECO:0000256" key="1">
    <source>
        <dbReference type="ARBA" id="ARBA00004123"/>
    </source>
</evidence>
<dbReference type="Pfam" id="PF01876">
    <property type="entry name" value="RNase_P_p30"/>
    <property type="match status" value="1"/>
</dbReference>
<dbReference type="EMBL" id="JAHBMH010000024">
    <property type="protein sequence ID" value="KAK1938319.1"/>
    <property type="molecule type" value="Genomic_DNA"/>
</dbReference>
<name>A0AAD9LK33_BABDI</name>
<dbReference type="Gene3D" id="3.20.20.140">
    <property type="entry name" value="Metal-dependent hydrolases"/>
    <property type="match status" value="1"/>
</dbReference>
<reference evidence="4" key="1">
    <citation type="journal article" date="2014" name="Nucleic Acids Res.">
        <title>The evolutionary dynamics of variant antigen genes in Babesia reveal a history of genomic innovation underlying host-parasite interaction.</title>
        <authorList>
            <person name="Jackson A.P."/>
            <person name="Otto T.D."/>
            <person name="Darby A."/>
            <person name="Ramaprasad A."/>
            <person name="Xia D."/>
            <person name="Echaide I.E."/>
            <person name="Farber M."/>
            <person name="Gahlot S."/>
            <person name="Gamble J."/>
            <person name="Gupta D."/>
            <person name="Gupta Y."/>
            <person name="Jackson L."/>
            <person name="Malandrin L."/>
            <person name="Malas T.B."/>
            <person name="Moussa E."/>
            <person name="Nair M."/>
            <person name="Reid A.J."/>
            <person name="Sanders M."/>
            <person name="Sharma J."/>
            <person name="Tracey A."/>
            <person name="Quail M.A."/>
            <person name="Weir W."/>
            <person name="Wastling J.M."/>
            <person name="Hall N."/>
            <person name="Willadsen P."/>
            <person name="Lingelbach K."/>
            <person name="Shiels B."/>
            <person name="Tait A."/>
            <person name="Berriman M."/>
            <person name="Allred D.R."/>
            <person name="Pain A."/>
        </authorList>
    </citation>
    <scope>NUCLEOTIDE SEQUENCE</scope>
    <source>
        <strain evidence="4">1802A</strain>
    </source>
</reference>
<dbReference type="PANTHER" id="PTHR13031:SF0">
    <property type="entry name" value="RIBONUCLEASE P PROTEIN SUBUNIT P30"/>
    <property type="match status" value="1"/>
</dbReference>
<organism evidence="4 5">
    <name type="scientific">Babesia divergens</name>
    <dbReference type="NCBI Taxonomy" id="32595"/>
    <lineage>
        <taxon>Eukaryota</taxon>
        <taxon>Sar</taxon>
        <taxon>Alveolata</taxon>
        <taxon>Apicomplexa</taxon>
        <taxon>Aconoidasida</taxon>
        <taxon>Piroplasmida</taxon>
        <taxon>Babesiidae</taxon>
        <taxon>Babesia</taxon>
    </lineage>
</organism>
<protein>
    <submittedName>
        <fullName evidence="4">Uncharacterized protein</fullName>
    </submittedName>
</protein>
<dbReference type="InterPro" id="IPR016195">
    <property type="entry name" value="Pol/histidinol_Pase-like"/>
</dbReference>
<reference evidence="4" key="2">
    <citation type="submission" date="2021-05" db="EMBL/GenBank/DDBJ databases">
        <authorList>
            <person name="Pain A."/>
        </authorList>
    </citation>
    <scope>NUCLEOTIDE SEQUENCE</scope>
    <source>
        <strain evidence="4">1802A</strain>
    </source>
</reference>
<dbReference type="PANTHER" id="PTHR13031">
    <property type="entry name" value="RIBONUCLEASE P SUBUNIT P30"/>
    <property type="match status" value="1"/>
</dbReference>
<evidence type="ECO:0000313" key="5">
    <source>
        <dbReference type="Proteomes" id="UP001195914"/>
    </source>
</evidence>
<proteinExistence type="inferred from homology"/>
<keyword evidence="3" id="KW-0819">tRNA processing</keyword>
<dbReference type="SUPFAM" id="SSF89550">
    <property type="entry name" value="PHP domain-like"/>
    <property type="match status" value="1"/>
</dbReference>
<dbReference type="InterPro" id="IPR002738">
    <property type="entry name" value="RNase_P_p30"/>
</dbReference>
<accession>A0AAD9LK33</accession>
<dbReference type="GO" id="GO:0003723">
    <property type="term" value="F:RNA binding"/>
    <property type="evidence" value="ECO:0007669"/>
    <property type="project" value="TreeGrafter"/>
</dbReference>
<comment type="similarity">
    <text evidence="2">Belongs to the eukaryotic/archaeal RNase P protein component 3 family.</text>
</comment>
<dbReference type="AlphaFoldDB" id="A0AAD9LK33"/>
<evidence type="ECO:0000256" key="3">
    <source>
        <dbReference type="ARBA" id="ARBA00022694"/>
    </source>
</evidence>
<comment type="subcellular location">
    <subcellularLocation>
        <location evidence="1">Nucleus</location>
    </subcellularLocation>
</comment>
<evidence type="ECO:0000256" key="2">
    <source>
        <dbReference type="ARBA" id="ARBA00007331"/>
    </source>
</evidence>
<comment type="caution">
    <text evidence="4">The sequence shown here is derived from an EMBL/GenBank/DDBJ whole genome shotgun (WGS) entry which is preliminary data.</text>
</comment>
<evidence type="ECO:0000313" key="4">
    <source>
        <dbReference type="EMBL" id="KAK1938319.1"/>
    </source>
</evidence>
<gene>
    <name evidence="4" type="ORF">X943_000128</name>
</gene>